<accession>A0A7C4RAF0</accession>
<dbReference type="Pfam" id="PF00814">
    <property type="entry name" value="TsaD"/>
    <property type="match status" value="1"/>
</dbReference>
<dbReference type="InterPro" id="IPR043129">
    <property type="entry name" value="ATPase_NBD"/>
</dbReference>
<dbReference type="GO" id="GO:0016740">
    <property type="term" value="F:transferase activity"/>
    <property type="evidence" value="ECO:0007669"/>
    <property type="project" value="UniProtKB-KW"/>
</dbReference>
<dbReference type="InterPro" id="IPR000905">
    <property type="entry name" value="Gcp-like_dom"/>
</dbReference>
<organism evidence="2">
    <name type="scientific">candidate division CPR3 bacterium</name>
    <dbReference type="NCBI Taxonomy" id="2268181"/>
    <lineage>
        <taxon>Bacteria</taxon>
        <taxon>Bacteria division CPR3</taxon>
    </lineage>
</organism>
<evidence type="ECO:0000259" key="1">
    <source>
        <dbReference type="Pfam" id="PF00814"/>
    </source>
</evidence>
<protein>
    <submittedName>
        <fullName evidence="2">tRNA (Adenosine(37)-N6)-threonylcarbamoyltransferase complex dimerization subunit type 1 TsaB</fullName>
    </submittedName>
</protein>
<reference evidence="2" key="1">
    <citation type="journal article" date="2020" name="mSystems">
        <title>Genome- and Community-Level Interaction Insights into Carbon Utilization and Element Cycling Functions of Hydrothermarchaeota in Hydrothermal Sediment.</title>
        <authorList>
            <person name="Zhou Z."/>
            <person name="Liu Y."/>
            <person name="Xu W."/>
            <person name="Pan J."/>
            <person name="Luo Z.H."/>
            <person name="Li M."/>
        </authorList>
    </citation>
    <scope>NUCLEOTIDE SEQUENCE [LARGE SCALE GENOMIC DNA]</scope>
    <source>
        <strain evidence="2">SpSt-579</strain>
    </source>
</reference>
<name>A0A7C4RAF0_UNCC3</name>
<gene>
    <name evidence="2" type="primary">tsaB</name>
    <name evidence="2" type="ORF">ENT43_01965</name>
</gene>
<sequence length="231" mass="25620">MILLIDTINDNGCIGFYDGKRLYTKTINSNPQNNRKIVSIIDDFVNKFKIKNLKLKIESIGVVNGPGAFTGVRTGVTITNAAAYALNVPVYAIDTLSAQIPRPTNLTNPTLPATPNCAISLLSTSNSEVYFARFEKGKIQGKIEIVNVENNLKNRLKKGDYIVGDLKCEHAASLNIQYPPLRKSFGGQAISNIQSEDRIKNLLQMIIDKKLKPKKQALPLYIKKPNIHPKK</sequence>
<dbReference type="GO" id="GO:0002949">
    <property type="term" value="P:tRNA threonylcarbamoyladenosine modification"/>
    <property type="evidence" value="ECO:0007669"/>
    <property type="project" value="InterPro"/>
</dbReference>
<feature type="domain" description="Gcp-like" evidence="1">
    <location>
        <begin position="35"/>
        <end position="140"/>
    </location>
</feature>
<dbReference type="NCBIfam" id="TIGR03725">
    <property type="entry name" value="T6A_YeaZ"/>
    <property type="match status" value="1"/>
</dbReference>
<keyword evidence="2" id="KW-0808">Transferase</keyword>
<dbReference type="InterPro" id="IPR022496">
    <property type="entry name" value="T6A_TsaB"/>
</dbReference>
<dbReference type="EMBL" id="DSYQ01000007">
    <property type="protein sequence ID" value="HGT71005.1"/>
    <property type="molecule type" value="Genomic_DNA"/>
</dbReference>
<comment type="caution">
    <text evidence="2">The sequence shown here is derived from an EMBL/GenBank/DDBJ whole genome shotgun (WGS) entry which is preliminary data.</text>
</comment>
<dbReference type="SUPFAM" id="SSF53067">
    <property type="entry name" value="Actin-like ATPase domain"/>
    <property type="match status" value="1"/>
</dbReference>
<dbReference type="Gene3D" id="3.30.420.40">
    <property type="match status" value="1"/>
</dbReference>
<dbReference type="AlphaFoldDB" id="A0A7C4RAF0"/>
<proteinExistence type="predicted"/>
<evidence type="ECO:0000313" key="2">
    <source>
        <dbReference type="EMBL" id="HGT71005.1"/>
    </source>
</evidence>